<protein>
    <submittedName>
        <fullName evidence="2">Uncharacterized protein</fullName>
    </submittedName>
</protein>
<dbReference type="OrthoDB" id="427754at2759"/>
<feature type="region of interest" description="Disordered" evidence="1">
    <location>
        <begin position="294"/>
        <end position="385"/>
    </location>
</feature>
<comment type="caution">
    <text evidence="2">The sequence shown here is derived from an EMBL/GenBank/DDBJ whole genome shotgun (WGS) entry which is preliminary data.</text>
</comment>
<reference evidence="3" key="2">
    <citation type="submission" date="2024-04" db="EMBL/GenBank/DDBJ databases">
        <authorList>
            <person name="Chen Y."/>
            <person name="Shah S."/>
            <person name="Dougan E. K."/>
            <person name="Thang M."/>
            <person name="Chan C."/>
        </authorList>
    </citation>
    <scope>NUCLEOTIDE SEQUENCE [LARGE SCALE GENOMIC DNA]</scope>
</reference>
<feature type="region of interest" description="Disordered" evidence="1">
    <location>
        <begin position="117"/>
        <end position="138"/>
    </location>
</feature>
<evidence type="ECO:0000313" key="4">
    <source>
        <dbReference type="Proteomes" id="UP001152797"/>
    </source>
</evidence>
<dbReference type="AlphaFoldDB" id="A0A9P1DUY9"/>
<organism evidence="2">
    <name type="scientific">Cladocopium goreaui</name>
    <dbReference type="NCBI Taxonomy" id="2562237"/>
    <lineage>
        <taxon>Eukaryota</taxon>
        <taxon>Sar</taxon>
        <taxon>Alveolata</taxon>
        <taxon>Dinophyceae</taxon>
        <taxon>Suessiales</taxon>
        <taxon>Symbiodiniaceae</taxon>
        <taxon>Cladocopium</taxon>
    </lineage>
</organism>
<sequence>MSDVIAKRRIFSEARRKLKSIKAAVDRVQLVTNVRSDVERQEEVEQEETGAKVAKAKQNWELLKHATKAIVACSKETISARRAVTMMLDNVREQNFTLEERKFEVNKLQVVCEALNKMPDPEDEKDDPPARARSERRRSIITEVTEAAAGLEANSLMESIPDVEEMMVKLHKLQEEFTEMEVEGTAVAAMEEALDGVRTILDIAKAELDATPTQKAKLEAKRQATWKKVIHDVDVAKVPDAWTTDTAMASNGTAAGNAADVATALLHHAPEAMEVEKVDLPRSKSGELMKRFLQEEEPEPAAPWSASTSSTTPPWSASEARSSWSAPSTARSPRSPRSPRSLVDWSDALPALMDTSLPPPTPRSAFSRGPLPPLPETPPEDGASRRSIAALHMRGAGGRSLEAWWAMYGYGVVSWRQRHGFRASDEATTASLATPSRLPRLALSELWSKAEKLMQTELQKPCICVVCLSAPSAPKQWIGDHQEKPASHQSARYRCAVQRWKSWRELHCRSSVASQSS</sequence>
<dbReference type="EMBL" id="CAMXCT010006589">
    <property type="protein sequence ID" value="CAI4016538.1"/>
    <property type="molecule type" value="Genomic_DNA"/>
</dbReference>
<reference evidence="2" key="1">
    <citation type="submission" date="2022-10" db="EMBL/GenBank/DDBJ databases">
        <authorList>
            <person name="Chen Y."/>
            <person name="Dougan E. K."/>
            <person name="Chan C."/>
            <person name="Rhodes N."/>
            <person name="Thang M."/>
        </authorList>
    </citation>
    <scope>NUCLEOTIDE SEQUENCE</scope>
</reference>
<evidence type="ECO:0000313" key="2">
    <source>
        <dbReference type="EMBL" id="CAI4016538.1"/>
    </source>
</evidence>
<accession>A0A9P1DUY9</accession>
<evidence type="ECO:0000313" key="3">
    <source>
        <dbReference type="EMBL" id="CAL1169913.1"/>
    </source>
</evidence>
<proteinExistence type="predicted"/>
<dbReference type="Proteomes" id="UP001152797">
    <property type="component" value="Unassembled WGS sequence"/>
</dbReference>
<dbReference type="EMBL" id="CAMXCT030006589">
    <property type="protein sequence ID" value="CAL4803850.1"/>
    <property type="molecule type" value="Genomic_DNA"/>
</dbReference>
<dbReference type="EMBL" id="CAMXCT020006589">
    <property type="protein sequence ID" value="CAL1169913.1"/>
    <property type="molecule type" value="Genomic_DNA"/>
</dbReference>
<feature type="compositionally biased region" description="Basic and acidic residues" evidence="1">
    <location>
        <begin position="127"/>
        <end position="138"/>
    </location>
</feature>
<gene>
    <name evidence="2" type="ORF">C1SCF055_LOCUS41267</name>
</gene>
<feature type="compositionally biased region" description="Low complexity" evidence="1">
    <location>
        <begin position="302"/>
        <end position="341"/>
    </location>
</feature>
<evidence type="ECO:0000256" key="1">
    <source>
        <dbReference type="SAM" id="MobiDB-lite"/>
    </source>
</evidence>
<name>A0A9P1DUY9_9DINO</name>
<keyword evidence="4" id="KW-1185">Reference proteome</keyword>